<dbReference type="InterPro" id="IPR006059">
    <property type="entry name" value="SBP"/>
</dbReference>
<dbReference type="AlphaFoldDB" id="A0A6I2MA98"/>
<dbReference type="RefSeq" id="WP_154318475.1">
    <property type="nucleotide sequence ID" value="NZ_CAJGAA010000002.1"/>
</dbReference>
<name>A0A6I2MA98_9BACI</name>
<sequence length="419" mass="46417">MKQGFFKKIAAISAAAALSIGLIGCSSEAGSEKTKDGKVELKVGTWAGAAELQEFQEVVDKVNKESENYKLTIQSIPADYYKKIQTMASGKQAPDLFWLSQEYIPMYADLGVIAPIDEATKEVDFDDYYEGALNIGKFDDKLYGLPWINQPVMLYYNKKMFEENGVALPDGSWTWDDFEKAASALTKDTNNDGKSDQFGTVIDGWPNVANWIWTYGGETITQDGEVKIDSPESIEGIKMMDKLINESKVTPNKTQAQNTGGPEMFKTGKVAMFFGGAGDDLEKQVGEQFEVGMTQMPMGTENVTSSWIAHTVMSSAAKDKEVAAEALVDLTNAVHDWKILPPVKSKIDNVPNIRPEKEYAIEEMKKGSEISRGFNNQPKQNEIDNAIWLQLYEPILLNKKDPEQAAKDAAAELRKILGQ</sequence>
<dbReference type="EMBL" id="WKKF01000002">
    <property type="protein sequence ID" value="MRX54267.1"/>
    <property type="molecule type" value="Genomic_DNA"/>
</dbReference>
<protein>
    <submittedName>
        <fullName evidence="2">Extracellular solute-binding protein</fullName>
    </submittedName>
</protein>
<comment type="caution">
    <text evidence="2">The sequence shown here is derived from an EMBL/GenBank/DDBJ whole genome shotgun (WGS) entry which is preliminary data.</text>
</comment>
<dbReference type="PANTHER" id="PTHR43649">
    <property type="entry name" value="ARABINOSE-BINDING PROTEIN-RELATED"/>
    <property type="match status" value="1"/>
</dbReference>
<feature type="signal peptide" evidence="1">
    <location>
        <begin position="1"/>
        <end position="29"/>
    </location>
</feature>
<feature type="chain" id="PRO_5026214646" evidence="1">
    <location>
        <begin position="30"/>
        <end position="419"/>
    </location>
</feature>
<dbReference type="CDD" id="cd13585">
    <property type="entry name" value="PBP2_TMBP_like"/>
    <property type="match status" value="1"/>
</dbReference>
<reference evidence="2 3" key="1">
    <citation type="submission" date="2019-11" db="EMBL/GenBank/DDBJ databases">
        <title>Bacillus idriensis genome.</title>
        <authorList>
            <person name="Konopka E.N."/>
            <person name="Newman J.D."/>
        </authorList>
    </citation>
    <scope>NUCLEOTIDE SEQUENCE [LARGE SCALE GENOMIC DNA]</scope>
    <source>
        <strain evidence="2 3">DSM 19097</strain>
    </source>
</reference>
<proteinExistence type="predicted"/>
<dbReference type="Gene3D" id="3.40.190.10">
    <property type="entry name" value="Periplasmic binding protein-like II"/>
    <property type="match status" value="1"/>
</dbReference>
<dbReference type="SUPFAM" id="SSF53850">
    <property type="entry name" value="Periplasmic binding protein-like II"/>
    <property type="match status" value="1"/>
</dbReference>
<evidence type="ECO:0000256" key="1">
    <source>
        <dbReference type="SAM" id="SignalP"/>
    </source>
</evidence>
<dbReference type="Proteomes" id="UP000441585">
    <property type="component" value="Unassembled WGS sequence"/>
</dbReference>
<keyword evidence="1" id="KW-0732">Signal</keyword>
<gene>
    <name evidence="2" type="ORF">GJU41_09805</name>
</gene>
<dbReference type="Pfam" id="PF01547">
    <property type="entry name" value="SBP_bac_1"/>
    <property type="match status" value="1"/>
</dbReference>
<evidence type="ECO:0000313" key="3">
    <source>
        <dbReference type="Proteomes" id="UP000441585"/>
    </source>
</evidence>
<dbReference type="PANTHER" id="PTHR43649:SF12">
    <property type="entry name" value="DIACETYLCHITOBIOSE BINDING PROTEIN DASA"/>
    <property type="match status" value="1"/>
</dbReference>
<evidence type="ECO:0000313" key="2">
    <source>
        <dbReference type="EMBL" id="MRX54267.1"/>
    </source>
</evidence>
<keyword evidence="3" id="KW-1185">Reference proteome</keyword>
<accession>A0A6I2MA98</accession>
<dbReference type="PROSITE" id="PS51257">
    <property type="entry name" value="PROKAR_LIPOPROTEIN"/>
    <property type="match status" value="1"/>
</dbReference>
<dbReference type="InterPro" id="IPR050490">
    <property type="entry name" value="Bact_solute-bd_prot1"/>
</dbReference>
<organism evidence="2 3">
    <name type="scientific">Metabacillus idriensis</name>
    <dbReference type="NCBI Taxonomy" id="324768"/>
    <lineage>
        <taxon>Bacteria</taxon>
        <taxon>Bacillati</taxon>
        <taxon>Bacillota</taxon>
        <taxon>Bacilli</taxon>
        <taxon>Bacillales</taxon>
        <taxon>Bacillaceae</taxon>
        <taxon>Metabacillus</taxon>
    </lineage>
</organism>